<comment type="caution">
    <text evidence="3">The sequence shown here is derived from an EMBL/GenBank/DDBJ whole genome shotgun (WGS) entry which is preliminary data.</text>
</comment>
<dbReference type="RefSeq" id="WP_338094628.1">
    <property type="nucleotide sequence ID" value="NZ_JAWDKA010000007.1"/>
</dbReference>
<dbReference type="AlphaFoldDB" id="A0AAE4MBU8"/>
<dbReference type="Pfam" id="PF03684">
    <property type="entry name" value="UPF0179"/>
    <property type="match status" value="1"/>
</dbReference>
<evidence type="ECO:0000256" key="1">
    <source>
        <dbReference type="ARBA" id="ARBA00010824"/>
    </source>
</evidence>
<protein>
    <recommendedName>
        <fullName evidence="2">UPF0179 protein McpAg1_14520</fullName>
    </recommendedName>
</protein>
<dbReference type="InterPro" id="IPR005369">
    <property type="entry name" value="UPF0179"/>
</dbReference>
<gene>
    <name evidence="3" type="ORF">McpAg1_14520</name>
</gene>
<accession>A0AAE4MBU8</accession>
<evidence type="ECO:0000256" key="2">
    <source>
        <dbReference type="HAMAP-Rule" id="MF_00498"/>
    </source>
</evidence>
<evidence type="ECO:0000313" key="4">
    <source>
        <dbReference type="Proteomes" id="UP001273136"/>
    </source>
</evidence>
<comment type="similarity">
    <text evidence="1 2">Belongs to the UPF0179 family.</text>
</comment>
<dbReference type="EMBL" id="JAWDKA010000007">
    <property type="protein sequence ID" value="MDV0442222.1"/>
    <property type="molecule type" value="Genomic_DNA"/>
</dbReference>
<dbReference type="HAMAP" id="MF_00498">
    <property type="entry name" value="UPF0179"/>
    <property type="match status" value="1"/>
</dbReference>
<organism evidence="3 4">
    <name type="scientific">Methanorbis furvi</name>
    <dbReference type="NCBI Taxonomy" id="3028299"/>
    <lineage>
        <taxon>Archaea</taxon>
        <taxon>Methanobacteriati</taxon>
        <taxon>Methanobacteriota</taxon>
        <taxon>Stenosarchaea group</taxon>
        <taxon>Methanomicrobia</taxon>
        <taxon>Methanomicrobiales</taxon>
        <taxon>Methanocorpusculaceae</taxon>
        <taxon>Methanorbis</taxon>
    </lineage>
</organism>
<dbReference type="PANTHER" id="PTHR40699:SF1">
    <property type="entry name" value="UPF0179 PROTEIN MJ1627"/>
    <property type="match status" value="1"/>
</dbReference>
<keyword evidence="4" id="KW-1185">Reference proteome</keyword>
<dbReference type="Proteomes" id="UP001273136">
    <property type="component" value="Unassembled WGS sequence"/>
</dbReference>
<sequence length="153" mass="16899">MDEAEKIVTIVGSILAHEGAEFVYAGKAGECSSCKVAKVCHNAKLKEGRRYRVVAVRPTKHECLVHLGGSVAVEVSECQITAVIPTSQATRRTRITYTPVCDDRFCRGYAFCHPDGMTEKGRYVVLEVLGSYNEMCPKGKKNLKLVELRHVPT</sequence>
<evidence type="ECO:0000313" key="3">
    <source>
        <dbReference type="EMBL" id="MDV0442222.1"/>
    </source>
</evidence>
<dbReference type="PANTHER" id="PTHR40699">
    <property type="entry name" value="UPF0179 PROTEIN MJ1627"/>
    <property type="match status" value="1"/>
</dbReference>
<reference evidence="3" key="1">
    <citation type="submission" date="2023-06" db="EMBL/GenBank/DDBJ databases">
        <title>Genome sequence of Methancorpusculaceae sp. Ag1.</title>
        <authorList>
            <person name="Protasov E."/>
            <person name="Platt K."/>
            <person name="Poehlein A."/>
            <person name="Daniel R."/>
            <person name="Brune A."/>
        </authorList>
    </citation>
    <scope>NUCLEOTIDE SEQUENCE</scope>
    <source>
        <strain evidence="3">Ag1</strain>
    </source>
</reference>
<proteinExistence type="inferred from homology"/>
<name>A0AAE4MBU8_9EURY</name>